<dbReference type="RefSeq" id="WP_085786382.1">
    <property type="nucleotide sequence ID" value="NZ_CP019937.1"/>
</dbReference>
<dbReference type="KEGG" id="kro:BVG79_01572"/>
<dbReference type="OrthoDB" id="7916272at2"/>
<gene>
    <name evidence="1" type="ORF">BVG79_01572</name>
</gene>
<dbReference type="Proteomes" id="UP000242447">
    <property type="component" value="Chromosome"/>
</dbReference>
<reference evidence="1 2" key="1">
    <citation type="submission" date="2017-02" db="EMBL/GenBank/DDBJ databases">
        <title>Ketogulonicigenium robustum SPU B003 Genome sequencing and assembly.</title>
        <authorList>
            <person name="Li Y."/>
            <person name="Liu L."/>
            <person name="Wang C."/>
            <person name="Zhang M."/>
            <person name="Zhang T."/>
            <person name="Zhang Y."/>
        </authorList>
    </citation>
    <scope>NUCLEOTIDE SEQUENCE [LARGE SCALE GENOMIC DNA]</scope>
    <source>
        <strain evidence="1 2">SPU_B003</strain>
    </source>
</reference>
<organism evidence="1 2">
    <name type="scientific">Ketogulonicigenium robustum</name>
    <dbReference type="NCBI Taxonomy" id="92947"/>
    <lineage>
        <taxon>Bacteria</taxon>
        <taxon>Pseudomonadati</taxon>
        <taxon>Pseudomonadota</taxon>
        <taxon>Alphaproteobacteria</taxon>
        <taxon>Rhodobacterales</taxon>
        <taxon>Roseobacteraceae</taxon>
        <taxon>Ketogulonicigenium</taxon>
    </lineage>
</organism>
<dbReference type="AlphaFoldDB" id="A0A1W6P074"/>
<keyword evidence="2" id="KW-1185">Reference proteome</keyword>
<evidence type="ECO:0000313" key="2">
    <source>
        <dbReference type="Proteomes" id="UP000242447"/>
    </source>
</evidence>
<dbReference type="STRING" id="92947.BVG79_01572"/>
<sequence>MPNDPFRNAATGLQSPAVQAAAITPSNTVDLPNVPRAIYATTAGNLRVTMLAGGEPVTLPVLVGVPLPVRVQRVWATGTTAAGLVGVW</sequence>
<dbReference type="EMBL" id="CP019937">
    <property type="protein sequence ID" value="ARO14916.1"/>
    <property type="molecule type" value="Genomic_DNA"/>
</dbReference>
<name>A0A1W6P074_9RHOB</name>
<protein>
    <submittedName>
        <fullName evidence="1">Uncharacterized protein</fullName>
    </submittedName>
</protein>
<accession>A0A1W6P074</accession>
<proteinExistence type="predicted"/>
<evidence type="ECO:0000313" key="1">
    <source>
        <dbReference type="EMBL" id="ARO14916.1"/>
    </source>
</evidence>